<dbReference type="PANTHER" id="PTHR19282:SF544">
    <property type="entry name" value="TETRASPANIN"/>
    <property type="match status" value="1"/>
</dbReference>
<feature type="transmembrane region" description="Helical" evidence="5">
    <location>
        <begin position="76"/>
        <end position="98"/>
    </location>
</feature>
<keyword evidence="3 5" id="KW-1133">Transmembrane helix</keyword>
<keyword evidence="2 5" id="KW-0812">Transmembrane</keyword>
<name>A0A859IQK9_9CNID</name>
<evidence type="ECO:0000313" key="7">
    <source>
        <dbReference type="EMBL" id="QKY88658.1"/>
    </source>
</evidence>
<keyword evidence="6" id="KW-0732">Signal</keyword>
<organism evidence="7">
    <name type="scientific">Tetracapsuloides bryosalmonae</name>
    <dbReference type="NCBI Taxonomy" id="271932"/>
    <lineage>
        <taxon>Eukaryota</taxon>
        <taxon>Metazoa</taxon>
        <taxon>Cnidaria</taxon>
        <taxon>Myxozoa</taxon>
        <taxon>Malacosporea</taxon>
        <taxon>Malacovalvulida</taxon>
        <taxon>Saccosporidae</taxon>
        <taxon>Tetracapsuloides</taxon>
    </lineage>
</organism>
<dbReference type="AlphaFoldDB" id="A0A859IQK9"/>
<dbReference type="Pfam" id="PF00335">
    <property type="entry name" value="Tetraspanin"/>
    <property type="match status" value="1"/>
</dbReference>
<dbReference type="InterPro" id="IPR018499">
    <property type="entry name" value="Tetraspanin/Peripherin"/>
</dbReference>
<sequence>MGAVVRTIYHLLCILPLVLGVSLICLGAIISVNSDGLCKDHLPLSLPVLAIIIGSLATVTSILCCCGSYNNSSKTLVAGSLLCFLCSISFLASVILVWKYHDNLHEKLSVCLKESLQAYENKSTVKNLLDFVQRQYQCCGVTSKNDYEKLKITIPTACCVVDNGCQEIYEVGCLETMEKQMRNHTPGIIIICCFCLLIMVLITYLSCSIANQINRDQYL</sequence>
<evidence type="ECO:0000256" key="1">
    <source>
        <dbReference type="ARBA" id="ARBA00004141"/>
    </source>
</evidence>
<feature type="transmembrane region" description="Helical" evidence="5">
    <location>
        <begin position="187"/>
        <end position="207"/>
    </location>
</feature>
<dbReference type="InterPro" id="IPR008952">
    <property type="entry name" value="Tetraspanin_EC2_sf"/>
</dbReference>
<accession>A0A859IQK9</accession>
<dbReference type="GO" id="GO:0005886">
    <property type="term" value="C:plasma membrane"/>
    <property type="evidence" value="ECO:0007669"/>
    <property type="project" value="TreeGrafter"/>
</dbReference>
<proteinExistence type="evidence at transcript level"/>
<reference evidence="7" key="1">
    <citation type="submission" date="2019-06" db="EMBL/GenBank/DDBJ databases">
        <title>De novo transcriptome assembly of the myxozoan parasite Tetracapsuloides bryosalmonae: A two-host sequencing approach to uncover specific expression profiles.</title>
        <authorList>
            <person name="Faber M."/>
            <person name="Yoon S."/>
            <person name="Shaw S."/>
            <person name="de Paiva Alves E."/>
            <person name="Okamura B."/>
            <person name="Hartikainen H."/>
            <person name="Secombes C.J."/>
            <person name="Holland J.W."/>
        </authorList>
    </citation>
    <scope>NUCLEOTIDE SEQUENCE</scope>
    <source>
        <tissue evidence="7">Spore sac</tissue>
    </source>
</reference>
<feature type="transmembrane region" description="Helical" evidence="5">
    <location>
        <begin position="7"/>
        <end position="32"/>
    </location>
</feature>
<evidence type="ECO:0000256" key="6">
    <source>
        <dbReference type="SAM" id="SignalP"/>
    </source>
</evidence>
<keyword evidence="4 5" id="KW-0472">Membrane</keyword>
<dbReference type="CDD" id="cd03127">
    <property type="entry name" value="tetraspanin_LEL"/>
    <property type="match status" value="1"/>
</dbReference>
<evidence type="ECO:0000256" key="5">
    <source>
        <dbReference type="SAM" id="Phobius"/>
    </source>
</evidence>
<comment type="subcellular location">
    <subcellularLocation>
        <location evidence="1">Membrane</location>
        <topology evidence="1">Multi-pass membrane protein</topology>
    </subcellularLocation>
</comment>
<dbReference type="SUPFAM" id="SSF48652">
    <property type="entry name" value="Tetraspanin"/>
    <property type="match status" value="1"/>
</dbReference>
<feature type="chain" id="PRO_5032849678" evidence="6">
    <location>
        <begin position="21"/>
        <end position="219"/>
    </location>
</feature>
<dbReference type="Gene3D" id="1.10.1450.10">
    <property type="entry name" value="Tetraspanin"/>
    <property type="match status" value="1"/>
</dbReference>
<dbReference type="EMBL" id="MN056873">
    <property type="protein sequence ID" value="QKY88658.1"/>
    <property type="molecule type" value="mRNA"/>
</dbReference>
<feature type="transmembrane region" description="Helical" evidence="5">
    <location>
        <begin position="44"/>
        <end position="64"/>
    </location>
</feature>
<protein>
    <submittedName>
        <fullName evidence="7">Tetraspanin CD53-like</fullName>
    </submittedName>
</protein>
<evidence type="ECO:0000256" key="3">
    <source>
        <dbReference type="ARBA" id="ARBA00022989"/>
    </source>
</evidence>
<dbReference type="PANTHER" id="PTHR19282">
    <property type="entry name" value="TETRASPANIN"/>
    <property type="match status" value="1"/>
</dbReference>
<evidence type="ECO:0000256" key="4">
    <source>
        <dbReference type="ARBA" id="ARBA00023136"/>
    </source>
</evidence>
<feature type="signal peptide" evidence="6">
    <location>
        <begin position="1"/>
        <end position="20"/>
    </location>
</feature>
<evidence type="ECO:0000256" key="2">
    <source>
        <dbReference type="ARBA" id="ARBA00022692"/>
    </source>
</evidence>